<feature type="transmembrane region" description="Helical" evidence="1">
    <location>
        <begin position="233"/>
        <end position="259"/>
    </location>
</feature>
<keyword evidence="3" id="KW-1185">Reference proteome</keyword>
<dbReference type="OrthoDB" id="9784844at2"/>
<dbReference type="RefSeq" id="WP_072985389.1">
    <property type="nucleotide sequence ID" value="NZ_FQZB01000005.1"/>
</dbReference>
<dbReference type="AlphaFoldDB" id="A0A1M6E9X3"/>
<dbReference type="Proteomes" id="UP000184310">
    <property type="component" value="Unassembled WGS sequence"/>
</dbReference>
<proteinExistence type="predicted"/>
<reference evidence="2 3" key="1">
    <citation type="submission" date="2016-11" db="EMBL/GenBank/DDBJ databases">
        <authorList>
            <person name="Jaros S."/>
            <person name="Januszkiewicz K."/>
            <person name="Wedrychowicz H."/>
        </authorList>
    </citation>
    <scope>NUCLEOTIDE SEQUENCE [LARGE SCALE GENOMIC DNA]</scope>
    <source>
        <strain evidence="2 3">DSM 21758</strain>
    </source>
</reference>
<dbReference type="InterPro" id="IPR010380">
    <property type="entry name" value="DUF975"/>
</dbReference>
<dbReference type="PANTHER" id="PTHR40076:SF1">
    <property type="entry name" value="MEMBRANE PROTEIN"/>
    <property type="match status" value="1"/>
</dbReference>
<feature type="transmembrane region" description="Helical" evidence="1">
    <location>
        <begin position="175"/>
        <end position="196"/>
    </location>
</feature>
<feature type="transmembrane region" description="Helical" evidence="1">
    <location>
        <begin position="132"/>
        <end position="163"/>
    </location>
</feature>
<sequence length="287" mass="32099">MENHLTMTELRQKARDALRGNWTVAVLSNLIVGIILGIVPTIINASNSADRISIFRNMIEDGSFSYRNSIDPYEMDRLSSMNTSSNLISFIIGLLITGALTYGLSKVFLSIKRGNTSNIEMIFDGFKKYKETFLINLLLVIFQFLWGLLWGVGVVILILIGVFGGIALATGGTSLGGVGVIFFIILLALGISYSIFINRYSMTYFIALDNEGIGSMEALEESIRIMKGNQIRYFLLQLTFIGWFILGLIPCCIGLLWVIPYIKATKAAFYDDLIGRNEKDFDFRLME</sequence>
<keyword evidence="1" id="KW-0472">Membrane</keyword>
<keyword evidence="1" id="KW-0812">Transmembrane</keyword>
<dbReference type="EMBL" id="FQZB01000005">
    <property type="protein sequence ID" value="SHI82272.1"/>
    <property type="molecule type" value="Genomic_DNA"/>
</dbReference>
<accession>A0A1M6E9X3</accession>
<keyword evidence="1" id="KW-1133">Transmembrane helix</keyword>
<evidence type="ECO:0000313" key="3">
    <source>
        <dbReference type="Proteomes" id="UP000184310"/>
    </source>
</evidence>
<dbReference type="STRING" id="1121302.SAMN02745163_00799"/>
<gene>
    <name evidence="2" type="ORF">SAMN02745163_00799</name>
</gene>
<dbReference type="Pfam" id="PF06161">
    <property type="entry name" value="DUF975"/>
    <property type="match status" value="1"/>
</dbReference>
<evidence type="ECO:0000313" key="2">
    <source>
        <dbReference type="EMBL" id="SHI82272.1"/>
    </source>
</evidence>
<feature type="transmembrane region" description="Helical" evidence="1">
    <location>
        <begin position="87"/>
        <end position="111"/>
    </location>
</feature>
<organism evidence="2 3">
    <name type="scientific">Clostridium cavendishii DSM 21758</name>
    <dbReference type="NCBI Taxonomy" id="1121302"/>
    <lineage>
        <taxon>Bacteria</taxon>
        <taxon>Bacillati</taxon>
        <taxon>Bacillota</taxon>
        <taxon>Clostridia</taxon>
        <taxon>Eubacteriales</taxon>
        <taxon>Clostridiaceae</taxon>
        <taxon>Clostridium</taxon>
    </lineage>
</organism>
<evidence type="ECO:0000256" key="1">
    <source>
        <dbReference type="SAM" id="Phobius"/>
    </source>
</evidence>
<dbReference type="PANTHER" id="PTHR40076">
    <property type="entry name" value="MEMBRANE PROTEIN-RELATED"/>
    <property type="match status" value="1"/>
</dbReference>
<name>A0A1M6E9X3_9CLOT</name>
<protein>
    <submittedName>
        <fullName evidence="2">Uncharacterized membrane protein</fullName>
    </submittedName>
</protein>
<feature type="transmembrane region" description="Helical" evidence="1">
    <location>
        <begin position="21"/>
        <end position="43"/>
    </location>
</feature>